<dbReference type="STRING" id="157652.A0A371IFF0"/>
<name>A0A371IFF0_MUCPR</name>
<reference evidence="1" key="1">
    <citation type="submission" date="2018-05" db="EMBL/GenBank/DDBJ databases">
        <title>Draft genome of Mucuna pruriens seed.</title>
        <authorList>
            <person name="Nnadi N.E."/>
            <person name="Vos R."/>
            <person name="Hasami M.H."/>
            <person name="Devisetty U.K."/>
            <person name="Aguiy J.C."/>
        </authorList>
    </citation>
    <scope>NUCLEOTIDE SEQUENCE [LARGE SCALE GENOMIC DNA]</scope>
    <source>
        <strain evidence="1">JCA_2017</strain>
    </source>
</reference>
<dbReference type="AlphaFoldDB" id="A0A371IFF0"/>
<sequence>LLNEVMESPSNKQICPWIVPWIQIRNYYLDKGSLFQIQKYILFKSRKMLEMVGKPVYLTITRPDISLAIGEVSQFIQSPHIDHQNVDKGFSTKTKETLKLLDIVRQIGQAHLLTDVLQGIVFLLDGTLSLGRVKQNFVPQSSANAEYSVMSTTTCELIWFKHLLKE</sequence>
<gene>
    <name evidence="1" type="ORF">CR513_01265</name>
</gene>
<feature type="non-terminal residue" evidence="1">
    <location>
        <position position="1"/>
    </location>
</feature>
<evidence type="ECO:0000313" key="2">
    <source>
        <dbReference type="Proteomes" id="UP000257109"/>
    </source>
</evidence>
<dbReference type="Proteomes" id="UP000257109">
    <property type="component" value="Unassembled WGS sequence"/>
</dbReference>
<dbReference type="PANTHER" id="PTHR11439:SF470">
    <property type="entry name" value="CYSTEINE-RICH RLK (RECEPTOR-LIKE PROTEIN KINASE) 8"/>
    <property type="match status" value="1"/>
</dbReference>
<dbReference type="EMBL" id="QJKJ01000202">
    <property type="protein sequence ID" value="RDY13781.1"/>
    <property type="molecule type" value="Genomic_DNA"/>
</dbReference>
<comment type="caution">
    <text evidence="1">The sequence shown here is derived from an EMBL/GenBank/DDBJ whole genome shotgun (WGS) entry which is preliminary data.</text>
</comment>
<evidence type="ECO:0000313" key="1">
    <source>
        <dbReference type="EMBL" id="RDY13781.1"/>
    </source>
</evidence>
<proteinExistence type="predicted"/>
<protein>
    <submittedName>
        <fullName evidence="1">Uncharacterized protein</fullName>
    </submittedName>
</protein>
<accession>A0A371IFF0</accession>
<dbReference type="PANTHER" id="PTHR11439">
    <property type="entry name" value="GAG-POL-RELATED RETROTRANSPOSON"/>
    <property type="match status" value="1"/>
</dbReference>
<keyword evidence="2" id="KW-1185">Reference proteome</keyword>
<organism evidence="1 2">
    <name type="scientific">Mucuna pruriens</name>
    <name type="common">Velvet bean</name>
    <name type="synonym">Dolichos pruriens</name>
    <dbReference type="NCBI Taxonomy" id="157652"/>
    <lineage>
        <taxon>Eukaryota</taxon>
        <taxon>Viridiplantae</taxon>
        <taxon>Streptophyta</taxon>
        <taxon>Embryophyta</taxon>
        <taxon>Tracheophyta</taxon>
        <taxon>Spermatophyta</taxon>
        <taxon>Magnoliopsida</taxon>
        <taxon>eudicotyledons</taxon>
        <taxon>Gunneridae</taxon>
        <taxon>Pentapetalae</taxon>
        <taxon>rosids</taxon>
        <taxon>fabids</taxon>
        <taxon>Fabales</taxon>
        <taxon>Fabaceae</taxon>
        <taxon>Papilionoideae</taxon>
        <taxon>50 kb inversion clade</taxon>
        <taxon>NPAAA clade</taxon>
        <taxon>indigoferoid/millettioid clade</taxon>
        <taxon>Phaseoleae</taxon>
        <taxon>Mucuna</taxon>
    </lineage>
</organism>